<organism evidence="3 4">
    <name type="scientific">Clostridium perfringens</name>
    <dbReference type="NCBI Taxonomy" id="1502"/>
    <lineage>
        <taxon>Bacteria</taxon>
        <taxon>Bacillati</taxon>
        <taxon>Bacillota</taxon>
        <taxon>Clostridia</taxon>
        <taxon>Eubacteriales</taxon>
        <taxon>Clostridiaceae</taxon>
        <taxon>Clostridium</taxon>
    </lineage>
</organism>
<evidence type="ECO:0000313" key="4">
    <source>
        <dbReference type="Proteomes" id="UP000070260"/>
    </source>
</evidence>
<sequence length="237" mass="27054">MIKVTRRGFDENDSRWFSNKEQARLKKSKEEIEWLISREYKIEHVIKFVGDRYQFSIRQRNALKRGACSLESKILRSKKRLLSDELKSGCINIDGFNLLITLEVALSGGTLIIGSDGCIRDLAGLRGTYKIIDKTDIALQLIGKFLIKHNCNSVVFYLDSPVSNSGKLKNKILEHSRVWNINTEVNLVNNADVILENLDRVVSTDAVIIDKCKSYFNLASEIIRDYIKDANIVDLED</sequence>
<dbReference type="InterPro" id="IPR007368">
    <property type="entry name" value="DUF434"/>
</dbReference>
<dbReference type="Pfam" id="PF18481">
    <property type="entry name" value="DUF5616"/>
    <property type="match status" value="1"/>
</dbReference>
<dbReference type="AlphaFoldDB" id="A0A127EIN3"/>
<dbReference type="InterPro" id="IPR041652">
    <property type="entry name" value="DUF5616"/>
</dbReference>
<proteinExistence type="predicted"/>
<dbReference type="RefSeq" id="WP_061428163.1">
    <property type="nucleotide sequence ID" value="NZ_CATNZO010000001.1"/>
</dbReference>
<dbReference type="PATRIC" id="fig|1502.177.peg.1750"/>
<reference evidence="3 4" key="1">
    <citation type="journal article" date="2016" name="PLoS ONE">
        <title>Plasmid Characterization and Chromosome Analysis of Two netF+ Clostridium perfringens Isolates Associated with Foal and Canine Necrotizing Enteritis.</title>
        <authorList>
            <person name="Mehdizadeh Gohari I."/>
            <person name="Kropinski A.M."/>
            <person name="Weese S.J."/>
            <person name="Parreira V.R."/>
            <person name="Whitehead A.E."/>
            <person name="Boerlin P."/>
            <person name="Prescott J.F."/>
        </authorList>
    </citation>
    <scope>NUCLEOTIDE SEQUENCE [LARGE SCALE GENOMIC DNA]</scope>
    <source>
        <strain evidence="3 4">JP838</strain>
    </source>
</reference>
<dbReference type="PANTHER" id="PTHR42252:SF1">
    <property type="entry name" value="DUF434 DOMAIN-CONTAINING PROTEIN"/>
    <property type="match status" value="1"/>
</dbReference>
<evidence type="ECO:0000313" key="3">
    <source>
        <dbReference type="EMBL" id="AMN35792.1"/>
    </source>
</evidence>
<accession>A0A127EIN3</accession>
<protein>
    <submittedName>
        <fullName evidence="3">Uncharacterized protein</fullName>
    </submittedName>
</protein>
<dbReference type="Pfam" id="PF04256">
    <property type="entry name" value="DUF434"/>
    <property type="match status" value="1"/>
</dbReference>
<name>A0A127EIN3_CLOPF</name>
<evidence type="ECO:0000259" key="2">
    <source>
        <dbReference type="Pfam" id="PF18481"/>
    </source>
</evidence>
<dbReference type="OrthoDB" id="5372493at2"/>
<feature type="domain" description="DUF434" evidence="1">
    <location>
        <begin position="24"/>
        <end position="78"/>
    </location>
</feature>
<dbReference type="EMBL" id="CP010994">
    <property type="protein sequence ID" value="AMN35792.1"/>
    <property type="molecule type" value="Genomic_DNA"/>
</dbReference>
<feature type="domain" description="DUF5616" evidence="2">
    <location>
        <begin position="84"/>
        <end position="220"/>
    </location>
</feature>
<gene>
    <name evidence="3" type="ORF">JFP838_08535</name>
</gene>
<evidence type="ECO:0000259" key="1">
    <source>
        <dbReference type="Pfam" id="PF04256"/>
    </source>
</evidence>
<dbReference type="PANTHER" id="PTHR42252">
    <property type="entry name" value="DUF5616 DOMAIN-CONTAINING PROTEIN"/>
    <property type="match status" value="1"/>
</dbReference>
<dbReference type="Proteomes" id="UP000070260">
    <property type="component" value="Chromosome"/>
</dbReference>